<protein>
    <submittedName>
        <fullName evidence="1">Putative tail-component</fullName>
    </submittedName>
</protein>
<dbReference type="EMBL" id="BK014687">
    <property type="protein sequence ID" value="DAD67798.1"/>
    <property type="molecule type" value="Genomic_DNA"/>
</dbReference>
<sequence length="136" mass="15594">MSVKIEGLNEFTKEMLDICSKEYPKQVKRMLQKSGNKLRRKVVGKAKGMVKTKTGNYIKGFKRGRVYKYGGDEDAVRVYNSAPHAHLIEYGHRMVTKSGKEVGFVKGYHVLDGIKEKFSEEFSKDIDEMLDNLKVE</sequence>
<name>A0A8S5LCZ0_9CAUD</name>
<dbReference type="Pfam" id="PF04883">
    <property type="entry name" value="HK97-gp10_like"/>
    <property type="match status" value="1"/>
</dbReference>
<accession>A0A8S5LCZ0</accession>
<evidence type="ECO:0000313" key="1">
    <source>
        <dbReference type="EMBL" id="DAD67798.1"/>
    </source>
</evidence>
<organism evidence="1">
    <name type="scientific">Siphoviridae sp. ctMS01</name>
    <dbReference type="NCBI Taxonomy" id="2823574"/>
    <lineage>
        <taxon>Viruses</taxon>
        <taxon>Duplodnaviria</taxon>
        <taxon>Heunggongvirae</taxon>
        <taxon>Uroviricota</taxon>
        <taxon>Caudoviricetes</taxon>
    </lineage>
</organism>
<proteinExistence type="predicted"/>
<dbReference type="InterPro" id="IPR010064">
    <property type="entry name" value="HK97-gp10_tail"/>
</dbReference>
<reference evidence="1" key="1">
    <citation type="journal article" date="2021" name="Proc. Natl. Acad. Sci. U.S.A.">
        <title>A Catalog of Tens of Thousands of Viruses from Human Metagenomes Reveals Hidden Associations with Chronic Diseases.</title>
        <authorList>
            <person name="Tisza M.J."/>
            <person name="Buck C.B."/>
        </authorList>
    </citation>
    <scope>NUCLEOTIDE SEQUENCE</scope>
    <source>
        <strain evidence="1">CtMS01</strain>
    </source>
</reference>